<dbReference type="EMBL" id="NTFH01000008">
    <property type="protein sequence ID" value="PHQ14826.1"/>
    <property type="molecule type" value="Genomic_DNA"/>
</dbReference>
<dbReference type="InterPro" id="IPR024726">
    <property type="entry name" value="FhuF_C"/>
</dbReference>
<dbReference type="GO" id="GO:0051537">
    <property type="term" value="F:2 iron, 2 sulfur cluster binding"/>
    <property type="evidence" value="ECO:0007669"/>
    <property type="project" value="InterPro"/>
</dbReference>
<gene>
    <name evidence="2" type="ORF">CLH61_10760</name>
</gene>
<comment type="caution">
    <text evidence="2">The sequence shown here is derived from an EMBL/GenBank/DDBJ whole genome shotgun (WGS) entry which is preliminary data.</text>
</comment>
<name>A0A2G1UJZ4_9GAMM</name>
<dbReference type="AlphaFoldDB" id="A0A2G1UJZ4"/>
<dbReference type="RefSeq" id="WP_099614743.1">
    <property type="nucleotide sequence ID" value="NZ_KZ319371.1"/>
</dbReference>
<organism evidence="2 3">
    <name type="scientific">Marinobacter profundi</name>
    <dbReference type="NCBI Taxonomy" id="2666256"/>
    <lineage>
        <taxon>Bacteria</taxon>
        <taxon>Pseudomonadati</taxon>
        <taxon>Pseudomonadota</taxon>
        <taxon>Gammaproteobacteria</taxon>
        <taxon>Pseudomonadales</taxon>
        <taxon>Marinobacteraceae</taxon>
        <taxon>Marinobacter</taxon>
    </lineage>
</organism>
<proteinExistence type="predicted"/>
<accession>A0A2G1UJZ4</accession>
<dbReference type="Proteomes" id="UP000231409">
    <property type="component" value="Unassembled WGS sequence"/>
</dbReference>
<keyword evidence="3" id="KW-1185">Reference proteome</keyword>
<protein>
    <recommendedName>
        <fullName evidence="1">Ferric siderophore reductase C-terminal domain-containing protein</fullName>
    </recommendedName>
</protein>
<evidence type="ECO:0000313" key="3">
    <source>
        <dbReference type="Proteomes" id="UP000231409"/>
    </source>
</evidence>
<evidence type="ECO:0000313" key="2">
    <source>
        <dbReference type="EMBL" id="PHQ14826.1"/>
    </source>
</evidence>
<dbReference type="Pfam" id="PF11575">
    <property type="entry name" value="FhuF_C"/>
    <property type="match status" value="1"/>
</dbReference>
<feature type="domain" description="Ferric siderophore reductase C-terminal" evidence="1">
    <location>
        <begin position="228"/>
        <end position="246"/>
    </location>
</feature>
<evidence type="ECO:0000259" key="1">
    <source>
        <dbReference type="Pfam" id="PF11575"/>
    </source>
</evidence>
<reference evidence="2 3" key="1">
    <citation type="submission" date="2017-09" db="EMBL/GenBank/DDBJ databases">
        <title>The draft genome sequences of Marinobacter sp. PWS21.</title>
        <authorList>
            <person name="Cao J."/>
        </authorList>
    </citation>
    <scope>NUCLEOTIDE SEQUENCE [LARGE SCALE GENOMIC DNA]</scope>
    <source>
        <strain evidence="2 3">PWS21</strain>
    </source>
</reference>
<sequence>MAVAERQPAVQTEGRGWPQRWSALRELAGAASDEIRRSYRLHGVHRTPDTLTLQHCLTTPDHLVAQVSGEAGGNPNPRELRARLSVLQQALALDVIAPLSLRLMLDGKAPALTAADIFLLPAGGDHRWHWRETATELDADSFLTTMADHANRWYPVFRQAFGVSPGAYWSSVGLGLGMPFSALYDKAPPAALCALASEWLEAFDCDAARFIDWIPARFDGRTFGIPQRRGCCLKYQLPQGGYCGTCGVYRKERLGAITPARRAPATPGQWSPAE</sequence>